<dbReference type="InterPro" id="IPR039261">
    <property type="entry name" value="FNR_nucleotide-bd"/>
</dbReference>
<dbReference type="Gene3D" id="3.40.50.80">
    <property type="entry name" value="Nucleotide-binding domain of ferredoxin-NADP reductase (FNR) module"/>
    <property type="match status" value="1"/>
</dbReference>
<keyword evidence="9" id="KW-1185">Reference proteome</keyword>
<dbReference type="GO" id="GO:0090524">
    <property type="term" value="F:cytochrome-b5 reductase activity, acting on NADH"/>
    <property type="evidence" value="ECO:0007669"/>
    <property type="project" value="UniProtKB-EC"/>
</dbReference>
<protein>
    <recommendedName>
        <fullName evidence="2">cytochrome-b5 reductase</fullName>
        <ecNumber evidence="2">1.6.2.2</ecNumber>
    </recommendedName>
</protein>
<evidence type="ECO:0000313" key="9">
    <source>
        <dbReference type="Proteomes" id="UP001165160"/>
    </source>
</evidence>
<dbReference type="InterPro" id="IPR001433">
    <property type="entry name" value="OxRdtase_FAD/NAD-bd"/>
</dbReference>
<name>A0A9W7KT15_9STRA</name>
<dbReference type="InterPro" id="IPR017938">
    <property type="entry name" value="Riboflavin_synthase-like_b-brl"/>
</dbReference>
<dbReference type="AlphaFoldDB" id="A0A9W7KT15"/>
<dbReference type="InterPro" id="IPR008333">
    <property type="entry name" value="Cbr1-like_FAD-bd_dom"/>
</dbReference>
<evidence type="ECO:0000256" key="6">
    <source>
        <dbReference type="PIRSR" id="PIRSR601834-1"/>
    </source>
</evidence>
<evidence type="ECO:0000256" key="2">
    <source>
        <dbReference type="ARBA" id="ARBA00012011"/>
    </source>
</evidence>
<feature type="domain" description="FAD-binding FR-type" evidence="7">
    <location>
        <begin position="48"/>
        <end position="157"/>
    </location>
</feature>
<dbReference type="PANTHER" id="PTHR19370">
    <property type="entry name" value="NADH-CYTOCHROME B5 REDUCTASE"/>
    <property type="match status" value="1"/>
</dbReference>
<sequence>MLSKASTAQYSFSRIGRRVVLPLLLLSGSPRPSFSTFIPPTGPCQLSETWTELPLINTEKLTKQTSSFTYQLPNSSTPLNLSPCSCLLVRNKDGVVRPYTPTSNNEQKGSLTLTVKHYPNGILSSSIFSESPLEFSHIPANVKLQYPLPPSISRVLLIAGGTGITPISQLLECLNDEKDIVKEVVILIGDNSSSDVIELDVLNKLPSKKFKVVRVFSAAICGPPGMMKSICGVREEKNVTGILEELGWKDDEVYKF</sequence>
<feature type="binding site" evidence="6">
    <location>
        <position position="116"/>
    </location>
    <ligand>
        <name>FAD</name>
        <dbReference type="ChEBI" id="CHEBI:57692"/>
    </ligand>
</feature>
<dbReference type="SUPFAM" id="SSF63380">
    <property type="entry name" value="Riboflavin synthase domain-like"/>
    <property type="match status" value="1"/>
</dbReference>
<feature type="binding site" evidence="6">
    <location>
        <position position="165"/>
    </location>
    <ligand>
        <name>FAD</name>
        <dbReference type="ChEBI" id="CHEBI:57692"/>
    </ligand>
</feature>
<keyword evidence="3 6" id="KW-0285">Flavoprotein</keyword>
<feature type="binding site" evidence="6">
    <location>
        <position position="97"/>
    </location>
    <ligand>
        <name>FAD</name>
        <dbReference type="ChEBI" id="CHEBI:57692"/>
    </ligand>
</feature>
<reference evidence="9" key="1">
    <citation type="journal article" date="2023" name="Commun. Biol.">
        <title>Genome analysis of Parmales, the sister group of diatoms, reveals the evolutionary specialization of diatoms from phago-mixotrophs to photoautotrophs.</title>
        <authorList>
            <person name="Ban H."/>
            <person name="Sato S."/>
            <person name="Yoshikawa S."/>
            <person name="Yamada K."/>
            <person name="Nakamura Y."/>
            <person name="Ichinomiya M."/>
            <person name="Sato N."/>
            <person name="Blanc-Mathieu R."/>
            <person name="Endo H."/>
            <person name="Kuwata A."/>
            <person name="Ogata H."/>
        </authorList>
    </citation>
    <scope>NUCLEOTIDE SEQUENCE [LARGE SCALE GENOMIC DNA]</scope>
    <source>
        <strain evidence="9">NIES 3699</strain>
    </source>
</reference>
<evidence type="ECO:0000256" key="1">
    <source>
        <dbReference type="ARBA" id="ARBA00001974"/>
    </source>
</evidence>
<dbReference type="InterPro" id="IPR017927">
    <property type="entry name" value="FAD-bd_FR_type"/>
</dbReference>
<dbReference type="Gene3D" id="2.40.30.10">
    <property type="entry name" value="Translation factors"/>
    <property type="match status" value="1"/>
</dbReference>
<comment type="cofactor">
    <cofactor evidence="1 6">
        <name>FAD</name>
        <dbReference type="ChEBI" id="CHEBI:57692"/>
    </cofactor>
</comment>
<evidence type="ECO:0000259" key="7">
    <source>
        <dbReference type="PROSITE" id="PS51384"/>
    </source>
</evidence>
<dbReference type="InterPro" id="IPR001834">
    <property type="entry name" value="CBR-like"/>
</dbReference>
<dbReference type="SUPFAM" id="SSF52343">
    <property type="entry name" value="Ferredoxin reductase-like, C-terminal NADP-linked domain"/>
    <property type="match status" value="1"/>
</dbReference>
<keyword evidence="5" id="KW-0560">Oxidoreductase</keyword>
<gene>
    <name evidence="8" type="ORF">TrVE_jg12707</name>
</gene>
<evidence type="ECO:0000256" key="4">
    <source>
        <dbReference type="ARBA" id="ARBA00022827"/>
    </source>
</evidence>
<organism evidence="8 9">
    <name type="scientific">Triparma verrucosa</name>
    <dbReference type="NCBI Taxonomy" id="1606542"/>
    <lineage>
        <taxon>Eukaryota</taxon>
        <taxon>Sar</taxon>
        <taxon>Stramenopiles</taxon>
        <taxon>Ochrophyta</taxon>
        <taxon>Bolidophyceae</taxon>
        <taxon>Parmales</taxon>
        <taxon>Triparmaceae</taxon>
        <taxon>Triparma</taxon>
    </lineage>
</organism>
<proteinExistence type="predicted"/>
<dbReference type="Pfam" id="PF00175">
    <property type="entry name" value="NAD_binding_1"/>
    <property type="match status" value="1"/>
</dbReference>
<dbReference type="Pfam" id="PF00970">
    <property type="entry name" value="FAD_binding_6"/>
    <property type="match status" value="1"/>
</dbReference>
<keyword evidence="4 6" id="KW-0274">FAD</keyword>
<dbReference type="Proteomes" id="UP001165160">
    <property type="component" value="Unassembled WGS sequence"/>
</dbReference>
<dbReference type="PROSITE" id="PS51384">
    <property type="entry name" value="FAD_FR"/>
    <property type="match status" value="1"/>
</dbReference>
<dbReference type="CDD" id="cd06183">
    <property type="entry name" value="cyt_b5_reduct_like"/>
    <property type="match status" value="1"/>
</dbReference>
<evidence type="ECO:0000313" key="8">
    <source>
        <dbReference type="EMBL" id="GMI10532.1"/>
    </source>
</evidence>
<evidence type="ECO:0000256" key="3">
    <source>
        <dbReference type="ARBA" id="ARBA00022630"/>
    </source>
</evidence>
<dbReference type="PRINTS" id="PR00406">
    <property type="entry name" value="CYTB5RDTASE"/>
</dbReference>
<comment type="caution">
    <text evidence="8">The sequence shown here is derived from an EMBL/GenBank/DDBJ whole genome shotgun (WGS) entry which is preliminary data.</text>
</comment>
<dbReference type="EMBL" id="BRXX01000418">
    <property type="protein sequence ID" value="GMI10532.1"/>
    <property type="molecule type" value="Genomic_DNA"/>
</dbReference>
<dbReference type="EC" id="1.6.2.2" evidence="2"/>
<feature type="binding site" evidence="6">
    <location>
        <position position="99"/>
    </location>
    <ligand>
        <name>FAD</name>
        <dbReference type="ChEBI" id="CHEBI:57692"/>
    </ligand>
</feature>
<evidence type="ECO:0000256" key="5">
    <source>
        <dbReference type="ARBA" id="ARBA00023002"/>
    </source>
</evidence>
<dbReference type="PANTHER" id="PTHR19370:SF171">
    <property type="entry name" value="NADH-CYTOCHROME B5 REDUCTASE 2"/>
    <property type="match status" value="1"/>
</dbReference>
<feature type="binding site" evidence="6">
    <location>
        <position position="124"/>
    </location>
    <ligand>
        <name>FAD</name>
        <dbReference type="ChEBI" id="CHEBI:57692"/>
    </ligand>
</feature>
<feature type="binding site" evidence="6">
    <location>
        <position position="98"/>
    </location>
    <ligand>
        <name>FAD</name>
        <dbReference type="ChEBI" id="CHEBI:57692"/>
    </ligand>
</feature>
<accession>A0A9W7KT15</accession>